<dbReference type="RefSeq" id="WP_078831203.1">
    <property type="nucleotide sequence ID" value="NZ_FUWH01000004.1"/>
</dbReference>
<evidence type="ECO:0000313" key="2">
    <source>
        <dbReference type="Proteomes" id="UP000190888"/>
    </source>
</evidence>
<evidence type="ECO:0000313" key="1">
    <source>
        <dbReference type="EMBL" id="SJZ78010.1"/>
    </source>
</evidence>
<keyword evidence="2" id="KW-1185">Reference proteome</keyword>
<organism evidence="1 2">
    <name type="scientific">Sediminibacterium ginsengisoli</name>
    <dbReference type="NCBI Taxonomy" id="413434"/>
    <lineage>
        <taxon>Bacteria</taxon>
        <taxon>Pseudomonadati</taxon>
        <taxon>Bacteroidota</taxon>
        <taxon>Chitinophagia</taxon>
        <taxon>Chitinophagales</taxon>
        <taxon>Chitinophagaceae</taxon>
        <taxon>Sediminibacterium</taxon>
    </lineage>
</organism>
<proteinExistence type="predicted"/>
<dbReference type="EMBL" id="FUWH01000004">
    <property type="protein sequence ID" value="SJZ78010.1"/>
    <property type="molecule type" value="Genomic_DNA"/>
</dbReference>
<sequence length="326" mass="37889">MDFKFWSASNHDALKELRPDFGLRKWDDLSDEEKKRLWKHLIDHFFNKNGQYDYHFYGDYPEKTLKQKRIENSIAYFNHTYKAQSFGRRYLDNGTLNAACADFYEIWITKTQNIVLELLSTYLFMSIFERREALVFQGDNESKDSFDKRSEENKYVTYDEISKDLNEVFTDFGLNVEVTRQGIIPKQDVKIQEEIVKPVLNALANPKWKAVSSILVDAFTEYRKGTPDSYSIAVTHTVSAVQAFLQILVNGAVGSGDISKLLVQAQKQKLIPSDLFTQEIFKRIESFLMSERQHTGVAHPKTAYASERNTRLVLNLAMVFFQHCIL</sequence>
<dbReference type="STRING" id="413434.SAMN04488132_104235"/>
<evidence type="ECO:0008006" key="3">
    <source>
        <dbReference type="Google" id="ProtNLM"/>
    </source>
</evidence>
<dbReference type="OrthoDB" id="9553410at2"/>
<name>A0A1T4NFG5_9BACT</name>
<accession>A0A1T4NFG5</accession>
<dbReference type="AlphaFoldDB" id="A0A1T4NFG5"/>
<protein>
    <recommendedName>
        <fullName evidence="3">Abortive infection C-terminus</fullName>
    </recommendedName>
</protein>
<dbReference type="Proteomes" id="UP000190888">
    <property type="component" value="Unassembled WGS sequence"/>
</dbReference>
<gene>
    <name evidence="1" type="ORF">SAMN04488132_104235</name>
</gene>
<reference evidence="1 2" key="1">
    <citation type="submission" date="2017-02" db="EMBL/GenBank/DDBJ databases">
        <authorList>
            <person name="Peterson S.W."/>
        </authorList>
    </citation>
    <scope>NUCLEOTIDE SEQUENCE [LARGE SCALE GENOMIC DNA]</scope>
    <source>
        <strain evidence="1 2">DSM 22335</strain>
    </source>
</reference>